<comment type="caution">
    <text evidence="1">The sequence shown here is derived from an EMBL/GenBank/DDBJ whole genome shotgun (WGS) entry which is preliminary data.</text>
</comment>
<dbReference type="AlphaFoldDB" id="A0A1Y2BPM8"/>
<dbReference type="EMBL" id="MCGO01000054">
    <property type="protein sequence ID" value="ORY36708.1"/>
    <property type="molecule type" value="Genomic_DNA"/>
</dbReference>
<organism evidence="1 2">
    <name type="scientific">Rhizoclosmatium globosum</name>
    <dbReference type="NCBI Taxonomy" id="329046"/>
    <lineage>
        <taxon>Eukaryota</taxon>
        <taxon>Fungi</taxon>
        <taxon>Fungi incertae sedis</taxon>
        <taxon>Chytridiomycota</taxon>
        <taxon>Chytridiomycota incertae sedis</taxon>
        <taxon>Chytridiomycetes</taxon>
        <taxon>Chytridiales</taxon>
        <taxon>Chytriomycetaceae</taxon>
        <taxon>Rhizoclosmatium</taxon>
    </lineage>
</organism>
<proteinExistence type="predicted"/>
<reference evidence="1 2" key="1">
    <citation type="submission" date="2016-07" db="EMBL/GenBank/DDBJ databases">
        <title>Pervasive Adenine N6-methylation of Active Genes in Fungi.</title>
        <authorList>
            <consortium name="DOE Joint Genome Institute"/>
            <person name="Mondo S.J."/>
            <person name="Dannebaum R.O."/>
            <person name="Kuo R.C."/>
            <person name="Labutti K."/>
            <person name="Haridas S."/>
            <person name="Kuo A."/>
            <person name="Salamov A."/>
            <person name="Ahrendt S.R."/>
            <person name="Lipzen A."/>
            <person name="Sullivan W."/>
            <person name="Andreopoulos W.B."/>
            <person name="Clum A."/>
            <person name="Lindquist E."/>
            <person name="Daum C."/>
            <person name="Ramamoorthy G.K."/>
            <person name="Gryganskyi A."/>
            <person name="Culley D."/>
            <person name="Magnuson J.K."/>
            <person name="James T.Y."/>
            <person name="O'Malley M.A."/>
            <person name="Stajich J.E."/>
            <person name="Spatafora J.W."/>
            <person name="Visel A."/>
            <person name="Grigoriev I.V."/>
        </authorList>
    </citation>
    <scope>NUCLEOTIDE SEQUENCE [LARGE SCALE GENOMIC DNA]</scope>
    <source>
        <strain evidence="1 2">JEL800</strain>
    </source>
</reference>
<accession>A0A1Y2BPM8</accession>
<sequence length="61" mass="6806">MTVELEVKFRCPRAVENMVYIFSYILRLKLNAVSGDLSRVVKMESEAVVSHFLAGSSPASE</sequence>
<protein>
    <submittedName>
        <fullName evidence="1">Uncharacterized protein</fullName>
    </submittedName>
</protein>
<evidence type="ECO:0000313" key="2">
    <source>
        <dbReference type="Proteomes" id="UP000193642"/>
    </source>
</evidence>
<evidence type="ECO:0000313" key="1">
    <source>
        <dbReference type="EMBL" id="ORY36708.1"/>
    </source>
</evidence>
<dbReference type="Proteomes" id="UP000193642">
    <property type="component" value="Unassembled WGS sequence"/>
</dbReference>
<keyword evidence="2" id="KW-1185">Reference proteome</keyword>
<gene>
    <name evidence="1" type="ORF">BCR33DRAFT_721925</name>
</gene>
<name>A0A1Y2BPM8_9FUNG</name>